<keyword evidence="2" id="KW-1185">Reference proteome</keyword>
<organism evidence="1 2">
    <name type="scientific">Cajanus cajan</name>
    <name type="common">Pigeon pea</name>
    <name type="synonym">Cajanus indicus</name>
    <dbReference type="NCBI Taxonomy" id="3821"/>
    <lineage>
        <taxon>Eukaryota</taxon>
        <taxon>Viridiplantae</taxon>
        <taxon>Streptophyta</taxon>
        <taxon>Embryophyta</taxon>
        <taxon>Tracheophyta</taxon>
        <taxon>Spermatophyta</taxon>
        <taxon>Magnoliopsida</taxon>
        <taxon>eudicotyledons</taxon>
        <taxon>Gunneridae</taxon>
        <taxon>Pentapetalae</taxon>
        <taxon>rosids</taxon>
        <taxon>fabids</taxon>
        <taxon>Fabales</taxon>
        <taxon>Fabaceae</taxon>
        <taxon>Papilionoideae</taxon>
        <taxon>50 kb inversion clade</taxon>
        <taxon>NPAAA clade</taxon>
        <taxon>indigoferoid/millettioid clade</taxon>
        <taxon>Phaseoleae</taxon>
        <taxon>Cajanus</taxon>
    </lineage>
</organism>
<dbReference type="Gramene" id="C.cajan_41849.t">
    <property type="protein sequence ID" value="C.cajan_41849.t.cds1"/>
    <property type="gene ID" value="C.cajan_41849"/>
</dbReference>
<reference evidence="1" key="1">
    <citation type="journal article" date="2012" name="Nat. Biotechnol.">
        <title>Draft genome sequence of pigeonpea (Cajanus cajan), an orphan legume crop of resource-poor farmers.</title>
        <authorList>
            <person name="Varshney R.K."/>
            <person name="Chen W."/>
            <person name="Li Y."/>
            <person name="Bharti A.K."/>
            <person name="Saxena R.K."/>
            <person name="Schlueter J.A."/>
            <person name="Donoghue M.T."/>
            <person name="Azam S."/>
            <person name="Fan G."/>
            <person name="Whaley A.M."/>
            <person name="Farmer A.D."/>
            <person name="Sheridan J."/>
            <person name="Iwata A."/>
            <person name="Tuteja R."/>
            <person name="Penmetsa R.V."/>
            <person name="Wu W."/>
            <person name="Upadhyaya H.D."/>
            <person name="Yang S.P."/>
            <person name="Shah T."/>
            <person name="Saxena K.B."/>
            <person name="Michael T."/>
            <person name="McCombie W.R."/>
            <person name="Yang B."/>
            <person name="Zhang G."/>
            <person name="Yang H."/>
            <person name="Wang J."/>
            <person name="Spillane C."/>
            <person name="Cook D.R."/>
            <person name="May G.D."/>
            <person name="Xu X."/>
            <person name="Jackson S.A."/>
        </authorList>
    </citation>
    <scope>NUCLEOTIDE SEQUENCE [LARGE SCALE GENOMIC DNA]</scope>
</reference>
<protein>
    <submittedName>
        <fullName evidence="1">Uncharacterized protein</fullName>
    </submittedName>
</protein>
<sequence length="71" mass="8086">MRVSDLVDARNKTWNLGRFHSFLEQADVEAIKKILISDVGGADERIRRLSKNGKYTMRSACRGFIENVTNS</sequence>
<name>A0A151QZ34_CAJCA</name>
<evidence type="ECO:0000313" key="2">
    <source>
        <dbReference type="Proteomes" id="UP000075243"/>
    </source>
</evidence>
<dbReference type="AlphaFoldDB" id="A0A151QZ34"/>
<dbReference type="Proteomes" id="UP000075243">
    <property type="component" value="Unassembled WGS sequence"/>
</dbReference>
<dbReference type="EMBL" id="KQ484368">
    <property type="protein sequence ID" value="KYP35519.1"/>
    <property type="molecule type" value="Genomic_DNA"/>
</dbReference>
<proteinExistence type="predicted"/>
<accession>A0A151QZ34</accession>
<gene>
    <name evidence="1" type="ORF">KK1_043449</name>
</gene>
<evidence type="ECO:0000313" key="1">
    <source>
        <dbReference type="EMBL" id="KYP35519.1"/>
    </source>
</evidence>